<reference evidence="2 3" key="1">
    <citation type="submission" date="2016-10" db="EMBL/GenBank/DDBJ databases">
        <authorList>
            <person name="de Groot N.N."/>
        </authorList>
    </citation>
    <scope>NUCLEOTIDE SEQUENCE [LARGE SCALE GENOMIC DNA]</scope>
    <source>
        <strain evidence="2 3">CPCC 201354</strain>
    </source>
</reference>
<dbReference type="EMBL" id="FNCN01000046">
    <property type="protein sequence ID" value="SDI37046.1"/>
    <property type="molecule type" value="Genomic_DNA"/>
</dbReference>
<proteinExistence type="predicted"/>
<accession>A0A1G8K0P4</accession>
<organism evidence="2 3">
    <name type="scientific">Sinosporangium album</name>
    <dbReference type="NCBI Taxonomy" id="504805"/>
    <lineage>
        <taxon>Bacteria</taxon>
        <taxon>Bacillati</taxon>
        <taxon>Actinomycetota</taxon>
        <taxon>Actinomycetes</taxon>
        <taxon>Streptosporangiales</taxon>
        <taxon>Streptosporangiaceae</taxon>
        <taxon>Sinosporangium</taxon>
    </lineage>
</organism>
<evidence type="ECO:0000313" key="3">
    <source>
        <dbReference type="Proteomes" id="UP000198923"/>
    </source>
</evidence>
<dbReference type="CDD" id="cd00093">
    <property type="entry name" value="HTH_XRE"/>
    <property type="match status" value="1"/>
</dbReference>
<dbReference type="SMART" id="SM00530">
    <property type="entry name" value="HTH_XRE"/>
    <property type="match status" value="1"/>
</dbReference>
<dbReference type="AlphaFoldDB" id="A0A1G8K0P4"/>
<keyword evidence="3" id="KW-1185">Reference proteome</keyword>
<dbReference type="Gene3D" id="1.10.260.40">
    <property type="entry name" value="lambda repressor-like DNA-binding domains"/>
    <property type="match status" value="1"/>
</dbReference>
<dbReference type="Proteomes" id="UP000198923">
    <property type="component" value="Unassembled WGS sequence"/>
</dbReference>
<dbReference type="InterPro" id="IPR001387">
    <property type="entry name" value="Cro/C1-type_HTH"/>
</dbReference>
<dbReference type="RefSeq" id="WP_093175417.1">
    <property type="nucleotide sequence ID" value="NZ_FNCN01000046.1"/>
</dbReference>
<feature type="domain" description="HTH cro/C1-type" evidence="1">
    <location>
        <begin position="21"/>
        <end position="75"/>
    </location>
</feature>
<name>A0A1G8K0P4_9ACTN</name>
<dbReference type="GO" id="GO:0003677">
    <property type="term" value="F:DNA binding"/>
    <property type="evidence" value="ECO:0007669"/>
    <property type="project" value="InterPro"/>
</dbReference>
<dbReference type="SUPFAM" id="SSF47413">
    <property type="entry name" value="lambda repressor-like DNA-binding domains"/>
    <property type="match status" value="1"/>
</dbReference>
<sequence>MPPPKELDPTGSLLAFFGAELRKFRMQAGLSQEELAQRIRYSAGLVGFVERAARRPHRDFVTRCDEVLNLDGALLRLWPLITHEASPRWFRPWLEIEEEAHTLCTWQGHVQRSGVRADLRVILPAG</sequence>
<evidence type="ECO:0000259" key="1">
    <source>
        <dbReference type="PROSITE" id="PS50943"/>
    </source>
</evidence>
<dbReference type="InterPro" id="IPR010982">
    <property type="entry name" value="Lambda_DNA-bd_dom_sf"/>
</dbReference>
<dbReference type="PROSITE" id="PS50943">
    <property type="entry name" value="HTH_CROC1"/>
    <property type="match status" value="1"/>
</dbReference>
<dbReference type="OrthoDB" id="3469353at2"/>
<protein>
    <submittedName>
        <fullName evidence="2">Helix-turn-helix domain-containing protein</fullName>
    </submittedName>
</protein>
<dbReference type="Pfam" id="PF13560">
    <property type="entry name" value="HTH_31"/>
    <property type="match status" value="1"/>
</dbReference>
<evidence type="ECO:0000313" key="2">
    <source>
        <dbReference type="EMBL" id="SDI37046.1"/>
    </source>
</evidence>
<dbReference type="STRING" id="504805.SAMN05421505_14638"/>
<gene>
    <name evidence="2" type="ORF">SAMN05421505_14638</name>
</gene>